<sequence>MLGCWQCWDDGNVGMVAMLGWWQCWDFLVAMLGQWQCWDGGNFGTTPFTRGIMRVDSTCFNGICEDTVYEITTPHTPNKGYCYLCAKRNSGFAGNVHVKFMQPANSRRWSSSKAMLILNDDFKMSLFVDPALRRFNQSNETSVACSDDTFWYVDGRVQGTADQKWCATAYFVADEAIYGLGYTTCKPYPINGSSIDENPPDNKLQINLPPILCFEGRGRGAKTIGRKLG</sequence>
<dbReference type="Proteomes" id="UP000887565">
    <property type="component" value="Unplaced"/>
</dbReference>
<reference evidence="3" key="1">
    <citation type="submission" date="2022-11" db="UniProtKB">
        <authorList>
            <consortium name="WormBaseParasite"/>
        </authorList>
    </citation>
    <scope>IDENTIFICATION</scope>
</reference>
<keyword evidence="1" id="KW-0732">Signal</keyword>
<feature type="chain" id="PRO_5037770954" evidence="1">
    <location>
        <begin position="41"/>
        <end position="229"/>
    </location>
</feature>
<dbReference type="WBParaSite" id="nRc.2.0.1.t32520-RA">
    <property type="protein sequence ID" value="nRc.2.0.1.t32520-RA"/>
    <property type="gene ID" value="nRc.2.0.1.g32520"/>
</dbReference>
<name>A0A915K2H3_ROMCU</name>
<organism evidence="2 3">
    <name type="scientific">Romanomermis culicivorax</name>
    <name type="common">Nematode worm</name>
    <dbReference type="NCBI Taxonomy" id="13658"/>
    <lineage>
        <taxon>Eukaryota</taxon>
        <taxon>Metazoa</taxon>
        <taxon>Ecdysozoa</taxon>
        <taxon>Nematoda</taxon>
        <taxon>Enoplea</taxon>
        <taxon>Dorylaimia</taxon>
        <taxon>Mermithida</taxon>
        <taxon>Mermithoidea</taxon>
        <taxon>Mermithidae</taxon>
        <taxon>Romanomermis</taxon>
    </lineage>
</organism>
<evidence type="ECO:0000313" key="2">
    <source>
        <dbReference type="Proteomes" id="UP000887565"/>
    </source>
</evidence>
<proteinExistence type="predicted"/>
<feature type="signal peptide" evidence="1">
    <location>
        <begin position="1"/>
        <end position="40"/>
    </location>
</feature>
<evidence type="ECO:0000256" key="1">
    <source>
        <dbReference type="SAM" id="SignalP"/>
    </source>
</evidence>
<keyword evidence="2" id="KW-1185">Reference proteome</keyword>
<accession>A0A915K2H3</accession>
<protein>
    <submittedName>
        <fullName evidence="3">Uncharacterized protein</fullName>
    </submittedName>
</protein>
<dbReference type="AlphaFoldDB" id="A0A915K2H3"/>
<evidence type="ECO:0000313" key="3">
    <source>
        <dbReference type="WBParaSite" id="nRc.2.0.1.t32520-RA"/>
    </source>
</evidence>